<gene>
    <name evidence="3" type="ORF">H1191_09180</name>
</gene>
<evidence type="ECO:0000259" key="2">
    <source>
        <dbReference type="Pfam" id="PF00884"/>
    </source>
</evidence>
<dbReference type="PANTHER" id="PTHR42693">
    <property type="entry name" value="ARYLSULFATASE FAMILY MEMBER"/>
    <property type="match status" value="1"/>
</dbReference>
<dbReference type="Proteomes" id="UP000535491">
    <property type="component" value="Unassembled WGS sequence"/>
</dbReference>
<evidence type="ECO:0000256" key="1">
    <source>
        <dbReference type="ARBA" id="ARBA00008779"/>
    </source>
</evidence>
<protein>
    <submittedName>
        <fullName evidence="3">Sulfatase</fullName>
    </submittedName>
</protein>
<evidence type="ECO:0000313" key="3">
    <source>
        <dbReference type="EMBL" id="MBA4494478.1"/>
    </source>
</evidence>
<dbReference type="Pfam" id="PF00884">
    <property type="entry name" value="Sulfatase"/>
    <property type="match status" value="1"/>
</dbReference>
<dbReference type="Gene3D" id="3.40.720.10">
    <property type="entry name" value="Alkaline Phosphatase, subunit A"/>
    <property type="match status" value="1"/>
</dbReference>
<comment type="similarity">
    <text evidence="1">Belongs to the sulfatase family.</text>
</comment>
<dbReference type="Gene3D" id="3.30.1120.10">
    <property type="match status" value="1"/>
</dbReference>
<comment type="caution">
    <text evidence="3">The sequence shown here is derived from an EMBL/GenBank/DDBJ whole genome shotgun (WGS) entry which is preliminary data.</text>
</comment>
<reference evidence="3 4" key="1">
    <citation type="submission" date="2020-07" db="EMBL/GenBank/DDBJ databases">
        <authorList>
            <person name="Feng H."/>
        </authorList>
    </citation>
    <scope>NUCLEOTIDE SEQUENCE [LARGE SCALE GENOMIC DNA]</scope>
    <source>
        <strain evidence="4">s-10</strain>
    </source>
</reference>
<dbReference type="RefSeq" id="WP_181751716.1">
    <property type="nucleotide sequence ID" value="NZ_JACEIQ010000007.1"/>
</dbReference>
<sequence length="451" mass="52212">MKIILIAIDTLRTDRLGCYGCKKPAISPNIDALAEQGVLFKEMVAENNVTQSSFVSMMTGKNPYQHGIVNMKTVPISSRLISLAQILQKQGYQTAAVDCNHKITGQPNPWFKKGYHTYSDPSERRQTHLNLPAQEINQKAIPLIKKHRNHPNFFLFLHYWDPHYPYQPDPPFSRWAERHVVSRKNQKEVPLKAVMREPLWSFIHKYNKEEQSPGAIRRQYDGTVKQVDHYIGELITVLNDLKIFDETLIVLVADHGESLGEHRIYFDHHGLYEPTIHVPLILSCSQKLPKNQRISALCQHADILPTILSIAGIKAPRSIGPLDGRSLLPVIRGKKKEIRPFVISCEANWQLKRSIRNHQWKLIHSLEKDVYGNPHWELYNLKQDRGETKNVFSQYPRVAKQLKSNMDRWIKTMLTRYRRKDPLTGGVKVRLHRATVAEEEKVKQRLSELGY</sequence>
<dbReference type="InterPro" id="IPR050738">
    <property type="entry name" value="Sulfatase"/>
</dbReference>
<feature type="domain" description="Sulfatase N-terminal" evidence="2">
    <location>
        <begin position="3"/>
        <end position="313"/>
    </location>
</feature>
<name>A0A7W2A931_9BACL</name>
<dbReference type="CDD" id="cd16148">
    <property type="entry name" value="sulfatase_like"/>
    <property type="match status" value="1"/>
</dbReference>
<organism evidence="3 4">
    <name type="scientific">Paenactinomyces guangxiensis</name>
    <dbReference type="NCBI Taxonomy" id="1490290"/>
    <lineage>
        <taxon>Bacteria</taxon>
        <taxon>Bacillati</taxon>
        <taxon>Bacillota</taxon>
        <taxon>Bacilli</taxon>
        <taxon>Bacillales</taxon>
        <taxon>Thermoactinomycetaceae</taxon>
        <taxon>Paenactinomyces</taxon>
    </lineage>
</organism>
<proteinExistence type="inferred from homology"/>
<dbReference type="GO" id="GO:0004065">
    <property type="term" value="F:arylsulfatase activity"/>
    <property type="evidence" value="ECO:0007669"/>
    <property type="project" value="TreeGrafter"/>
</dbReference>
<dbReference type="PANTHER" id="PTHR42693:SF33">
    <property type="entry name" value="ARYLSULFATASE"/>
    <property type="match status" value="1"/>
</dbReference>
<accession>A0A7W2A931</accession>
<dbReference type="InterPro" id="IPR000917">
    <property type="entry name" value="Sulfatase_N"/>
</dbReference>
<evidence type="ECO:0000313" key="4">
    <source>
        <dbReference type="Proteomes" id="UP000535491"/>
    </source>
</evidence>
<dbReference type="AlphaFoldDB" id="A0A7W2A931"/>
<dbReference type="SUPFAM" id="SSF53649">
    <property type="entry name" value="Alkaline phosphatase-like"/>
    <property type="match status" value="1"/>
</dbReference>
<dbReference type="EMBL" id="JACEIQ010000007">
    <property type="protein sequence ID" value="MBA4494478.1"/>
    <property type="molecule type" value="Genomic_DNA"/>
</dbReference>
<dbReference type="InterPro" id="IPR017850">
    <property type="entry name" value="Alkaline_phosphatase_core_sf"/>
</dbReference>
<keyword evidence="4" id="KW-1185">Reference proteome</keyword>